<feature type="compositionally biased region" description="Low complexity" evidence="1">
    <location>
        <begin position="318"/>
        <end position="332"/>
    </location>
</feature>
<feature type="compositionally biased region" description="Polar residues" evidence="1">
    <location>
        <begin position="119"/>
        <end position="135"/>
    </location>
</feature>
<feature type="region of interest" description="Disordered" evidence="1">
    <location>
        <begin position="1041"/>
        <end position="1063"/>
    </location>
</feature>
<feature type="compositionally biased region" description="Low complexity" evidence="1">
    <location>
        <begin position="379"/>
        <end position="394"/>
    </location>
</feature>
<dbReference type="Proteomes" id="UP000076842">
    <property type="component" value="Unassembled WGS sequence"/>
</dbReference>
<feature type="compositionally biased region" description="Low complexity" evidence="1">
    <location>
        <begin position="962"/>
        <end position="996"/>
    </location>
</feature>
<feature type="region of interest" description="Disordered" evidence="1">
    <location>
        <begin position="77"/>
        <end position="176"/>
    </location>
</feature>
<sequence>MLIIQMSELLAALDKPAPLATPPPTSNHLNLHFHFEQRHPTKRRSLSLGDFVSRDGSNPLSMTGSASGDVVPSAFGCTTLPRGRSSHLRRPSTAPGLVQSPVNTKRRGSSDRPLLEWSTGPTAPVSRSSGRTNPYTAAPQPAGPSTAPSSDWRLKDQPPSRLGGFASRSPSQEAVPRILSPASAALSLSDSSADMHPVAHSMDQSAQHRRSVAPLTIAELSSIPSASRPPHARRMSSLSLGGGVHHIASLGSSMDFGKFMPQTSTTSPRAASFGNVMGKGSSPVDVKRLLTKPATPVGTHSPNNLARTDDTSGNVLLSPTAPQSASDDPSAARSGEMRARQPFQHDSKQQSLRPRARPNTAATHAGSTRPTSDLPRRPATASAGSMAARGAGHAPARDDPSPHTYSSGGEGIGESPQPKRSLKRSSSSRPANGHVRRTSAYVKTDGYLSESSVRLPRVTTALTPAAAIALAYRSTSVAGHREERVLDPKVAPWESDPDLPIHQPAPSEWGDLCTPSGFRRLGRKISMKMSGDEGQMPARAEARARTRSFDRPKPRDLPRKPSFDTKRPPLPYPTTPSLPRTSDSKSRPRTPDVKPHSKPSPSPVPAEAEPKRRTFFGTQLLKKLSNPNLRSKPSQQSPGAPPVPPLPSPVLREKALLDTPLHKSGKGLALPPVPAIPIHLTRSAGSEPGGGDESAAHSAASSTDSFAVAFPSAQSTPGSTPPRSQGPKKPTGKPDHREKQELPYTIDIERAPFDRLEPPLRNPMRAKRKPSEKELREGAAKRPGPEPARERERERKPEPERDRKPDPPLVALKSEQAKEKRSVQEKKSEPVPRSKSDSPQENQPEPTSSGSAAESALSEDEQAARKRLVSRSKRDKASKLSISISDPRDPTLHGVSLQRSPSYNALTPRAAASASAVSPGGKTRTHSDGDVPLSASAAALATPLSSRKSPYSLAQAFPPPRSASLTTMSSPSTPASRPSASPQSAQSSQSAASPPAVAFRTIRSGSNKAPLTERQKTELWDELLRRSDEAGGTLLLRAAEDAASTAAPANTNNITSSGFWRRR</sequence>
<feature type="region of interest" description="Disordered" evidence="1">
    <location>
        <begin position="527"/>
        <end position="1014"/>
    </location>
</feature>
<feature type="compositionally biased region" description="Basic and acidic residues" evidence="1">
    <location>
        <begin position="769"/>
        <end position="806"/>
    </location>
</feature>
<gene>
    <name evidence="2" type="ORF">CALCODRAFT_165635</name>
</gene>
<feature type="compositionally biased region" description="Low complexity" evidence="1">
    <location>
        <begin position="1041"/>
        <end position="1057"/>
    </location>
</feature>
<dbReference type="AlphaFoldDB" id="A0A165HWC8"/>
<feature type="compositionally biased region" description="Basic and acidic residues" evidence="1">
    <location>
        <begin position="582"/>
        <end position="595"/>
    </location>
</feature>
<dbReference type="EMBL" id="KV423936">
    <property type="protein sequence ID" value="KZT59832.1"/>
    <property type="molecule type" value="Genomic_DNA"/>
</dbReference>
<evidence type="ECO:0000313" key="3">
    <source>
        <dbReference type="Proteomes" id="UP000076842"/>
    </source>
</evidence>
<name>A0A165HWC8_9BASI</name>
<feature type="compositionally biased region" description="Basic and acidic residues" evidence="1">
    <location>
        <begin position="540"/>
        <end position="567"/>
    </location>
</feature>
<feature type="compositionally biased region" description="Low complexity" evidence="1">
    <location>
        <begin position="932"/>
        <end position="946"/>
    </location>
</feature>
<feature type="compositionally biased region" description="Basic and acidic residues" evidence="1">
    <location>
        <begin position="335"/>
        <end position="348"/>
    </location>
</feature>
<proteinExistence type="predicted"/>
<dbReference type="OrthoDB" id="3364707at2759"/>
<feature type="compositionally biased region" description="Polar residues" evidence="1">
    <location>
        <begin position="298"/>
        <end position="317"/>
    </location>
</feature>
<protein>
    <submittedName>
        <fullName evidence="2">Uncharacterized protein</fullName>
    </submittedName>
</protein>
<evidence type="ECO:0000256" key="1">
    <source>
        <dbReference type="SAM" id="MobiDB-lite"/>
    </source>
</evidence>
<accession>A0A165HWC8</accession>
<feature type="compositionally biased region" description="Polar residues" evidence="1">
    <location>
        <begin position="712"/>
        <end position="723"/>
    </location>
</feature>
<dbReference type="InParanoid" id="A0A165HWC8"/>
<organism evidence="2 3">
    <name type="scientific">Calocera cornea HHB12733</name>
    <dbReference type="NCBI Taxonomy" id="1353952"/>
    <lineage>
        <taxon>Eukaryota</taxon>
        <taxon>Fungi</taxon>
        <taxon>Dikarya</taxon>
        <taxon>Basidiomycota</taxon>
        <taxon>Agaricomycotina</taxon>
        <taxon>Dacrymycetes</taxon>
        <taxon>Dacrymycetales</taxon>
        <taxon>Dacrymycetaceae</taxon>
        <taxon>Calocera</taxon>
    </lineage>
</organism>
<reference evidence="2 3" key="1">
    <citation type="journal article" date="2016" name="Mol. Biol. Evol.">
        <title>Comparative Genomics of Early-Diverging Mushroom-Forming Fungi Provides Insights into the Origins of Lignocellulose Decay Capabilities.</title>
        <authorList>
            <person name="Nagy L.G."/>
            <person name="Riley R."/>
            <person name="Tritt A."/>
            <person name="Adam C."/>
            <person name="Daum C."/>
            <person name="Floudas D."/>
            <person name="Sun H."/>
            <person name="Yadav J.S."/>
            <person name="Pangilinan J."/>
            <person name="Larsson K.H."/>
            <person name="Matsuura K."/>
            <person name="Barry K."/>
            <person name="Labutti K."/>
            <person name="Kuo R."/>
            <person name="Ohm R.A."/>
            <person name="Bhattacharya S.S."/>
            <person name="Shirouzu T."/>
            <person name="Yoshinaga Y."/>
            <person name="Martin F.M."/>
            <person name="Grigoriev I.V."/>
            <person name="Hibbett D.S."/>
        </authorList>
    </citation>
    <scope>NUCLEOTIDE SEQUENCE [LARGE SCALE GENOMIC DNA]</scope>
    <source>
        <strain evidence="2 3">HHB12733</strain>
    </source>
</reference>
<feature type="compositionally biased region" description="Basic and acidic residues" evidence="1">
    <location>
        <begin position="815"/>
        <end position="838"/>
    </location>
</feature>
<feature type="compositionally biased region" description="Basic residues" evidence="1">
    <location>
        <begin position="865"/>
        <end position="876"/>
    </location>
</feature>
<feature type="compositionally biased region" description="Low complexity" evidence="1">
    <location>
        <begin position="415"/>
        <end position="430"/>
    </location>
</feature>
<feature type="compositionally biased region" description="Low complexity" evidence="1">
    <location>
        <begin position="696"/>
        <end position="707"/>
    </location>
</feature>
<feature type="compositionally biased region" description="Polar residues" evidence="1">
    <location>
        <begin position="360"/>
        <end position="371"/>
    </location>
</feature>
<feature type="compositionally biased region" description="Basic and acidic residues" evidence="1">
    <location>
        <begin position="732"/>
        <end position="758"/>
    </location>
</feature>
<keyword evidence="3" id="KW-1185">Reference proteome</keyword>
<feature type="region of interest" description="Disordered" evidence="1">
    <location>
        <begin position="262"/>
        <end position="439"/>
    </location>
</feature>
<evidence type="ECO:0000313" key="2">
    <source>
        <dbReference type="EMBL" id="KZT59832.1"/>
    </source>
</evidence>
<feature type="compositionally biased region" description="Pro residues" evidence="1">
    <location>
        <begin position="639"/>
        <end position="648"/>
    </location>
</feature>